<feature type="transmembrane region" description="Helical" evidence="2">
    <location>
        <begin position="67"/>
        <end position="87"/>
    </location>
</feature>
<feature type="chain" id="PRO_5043271803" evidence="3">
    <location>
        <begin position="22"/>
        <end position="651"/>
    </location>
</feature>
<keyword evidence="2" id="KW-0812">Transmembrane</keyword>
<evidence type="ECO:0000256" key="3">
    <source>
        <dbReference type="SAM" id="SignalP"/>
    </source>
</evidence>
<dbReference type="Proteomes" id="UP001152797">
    <property type="component" value="Unassembled WGS sequence"/>
</dbReference>
<evidence type="ECO:0000313" key="6">
    <source>
        <dbReference type="EMBL" id="CAL4759090.1"/>
    </source>
</evidence>
<evidence type="ECO:0000313" key="7">
    <source>
        <dbReference type="Proteomes" id="UP001152797"/>
    </source>
</evidence>
<accession>A0A9P1FDB6</accession>
<dbReference type="OrthoDB" id="10669058at2759"/>
<name>A0A9P1FDB6_9DINO</name>
<feature type="signal peptide" evidence="3">
    <location>
        <begin position="1"/>
        <end position="21"/>
    </location>
</feature>
<keyword evidence="2" id="KW-1133">Transmembrane helix</keyword>
<dbReference type="EMBL" id="CAMXCT010000001">
    <property type="protein sequence ID" value="CAI3971778.1"/>
    <property type="molecule type" value="Genomic_DNA"/>
</dbReference>
<dbReference type="EMBL" id="CAMXCT020000001">
    <property type="protein sequence ID" value="CAL1125153.1"/>
    <property type="molecule type" value="Genomic_DNA"/>
</dbReference>
<evidence type="ECO:0000313" key="4">
    <source>
        <dbReference type="EMBL" id="CAI3971778.1"/>
    </source>
</evidence>
<evidence type="ECO:0000256" key="2">
    <source>
        <dbReference type="SAM" id="Phobius"/>
    </source>
</evidence>
<reference evidence="5" key="2">
    <citation type="submission" date="2024-04" db="EMBL/GenBank/DDBJ databases">
        <authorList>
            <person name="Chen Y."/>
            <person name="Shah S."/>
            <person name="Dougan E. K."/>
            <person name="Thang M."/>
            <person name="Chan C."/>
        </authorList>
    </citation>
    <scope>NUCLEOTIDE SEQUENCE [LARGE SCALE GENOMIC DNA]</scope>
</reference>
<reference evidence="4" key="1">
    <citation type="submission" date="2022-10" db="EMBL/GenBank/DDBJ databases">
        <authorList>
            <person name="Chen Y."/>
            <person name="Dougan E. K."/>
            <person name="Chan C."/>
            <person name="Rhodes N."/>
            <person name="Thang M."/>
        </authorList>
    </citation>
    <scope>NUCLEOTIDE SEQUENCE</scope>
</reference>
<sequence length="651" mass="72831">MSYKHLMVVLAGLSAFQLLGAITEGPVGPGSVSNTIEFLGETMPQEYHAMVDPVRKALLATRSSGRFLLIAGIPAITLAILGGFSLIENKAHSKQQPQISSVELAGIAAKMLVVIIVLQAVYLLIGAYFAWITFEQDARVIAAMLDAPGPSPVYDRLLEMTYGYKAWKQRPSSDPRFFHARPMNSTQKTFVLGCAVATSILFFGSLFVLVMASIALKMGYLPATGALPLGKIPPRQIAQLVDMGAIEPDEEVLYFYSAGLLSIREDGNLFTDRRVISYQELDGQLDLYDAAYDDITSINFTPSNNMFEDSTITINLTNGDWFVLFISTESNGDDTFYQKLERGLGGGWSDRSDLTLHLEDWDLDIGPERITGKPRPASLFWRLFTLVFFGVLGFFMLFRLTPFLWFELAAAGPATAPREVALRPVVYQDTSVPPHLRTPQPTVEDVQRQTDKVLEHLSPEARRRVEEEVARKQRERAARQQEQQARGDRIDRYVRIFGWCVSPLVIAFGLVATWIGFRYGLLEIVRFPFDRLEIDTTDSERHGERVLRLRRPKLKGQLQVIRPMSQLQAIGLSIRKIGRHSSRTHSSPSYHWVVTLISTRASDLPRIELFVDSQRDPPSSPTAAPHRVKQVITTLQGMTGCTKVNHGSTGW</sequence>
<feature type="region of interest" description="Disordered" evidence="1">
    <location>
        <begin position="462"/>
        <end position="483"/>
    </location>
</feature>
<gene>
    <name evidence="4" type="ORF">C1SCF055_LOCUS368</name>
</gene>
<keyword evidence="3" id="KW-0732">Signal</keyword>
<feature type="transmembrane region" description="Helical" evidence="2">
    <location>
        <begin position="107"/>
        <end position="131"/>
    </location>
</feature>
<comment type="caution">
    <text evidence="4">The sequence shown here is derived from an EMBL/GenBank/DDBJ whole genome shotgun (WGS) entry which is preliminary data.</text>
</comment>
<keyword evidence="2" id="KW-0472">Membrane</keyword>
<feature type="transmembrane region" description="Helical" evidence="2">
    <location>
        <begin position="496"/>
        <end position="517"/>
    </location>
</feature>
<proteinExistence type="predicted"/>
<organism evidence="4">
    <name type="scientific">Cladocopium goreaui</name>
    <dbReference type="NCBI Taxonomy" id="2562237"/>
    <lineage>
        <taxon>Eukaryota</taxon>
        <taxon>Sar</taxon>
        <taxon>Alveolata</taxon>
        <taxon>Dinophyceae</taxon>
        <taxon>Suessiales</taxon>
        <taxon>Symbiodiniaceae</taxon>
        <taxon>Cladocopium</taxon>
    </lineage>
</organism>
<dbReference type="EMBL" id="CAMXCT030000001">
    <property type="protein sequence ID" value="CAL4759090.1"/>
    <property type="molecule type" value="Genomic_DNA"/>
</dbReference>
<feature type="transmembrane region" description="Helical" evidence="2">
    <location>
        <begin position="379"/>
        <end position="398"/>
    </location>
</feature>
<feature type="transmembrane region" description="Helical" evidence="2">
    <location>
        <begin position="190"/>
        <end position="212"/>
    </location>
</feature>
<dbReference type="AlphaFoldDB" id="A0A9P1FDB6"/>
<keyword evidence="7" id="KW-1185">Reference proteome</keyword>
<evidence type="ECO:0000256" key="1">
    <source>
        <dbReference type="SAM" id="MobiDB-lite"/>
    </source>
</evidence>
<protein>
    <submittedName>
        <fullName evidence="6">DUF4367 domain-containing protein</fullName>
    </submittedName>
</protein>
<evidence type="ECO:0000313" key="5">
    <source>
        <dbReference type="EMBL" id="CAL1125153.1"/>
    </source>
</evidence>